<gene>
    <name evidence="2" type="ORF">LENED_000391</name>
</gene>
<dbReference type="Proteomes" id="UP000188533">
    <property type="component" value="Unassembled WGS sequence"/>
</dbReference>
<dbReference type="InterPro" id="IPR049150">
    <property type="entry name" value="EFR3_HEAT-like_rpt"/>
</dbReference>
<dbReference type="STRING" id="5353.A0A1Q3DVE1"/>
<accession>A0A1Q3DVE1</accession>
<proteinExistence type="inferred from homology"/>
<comment type="similarity">
    <text evidence="1">Belongs to the EFR3 family.</text>
</comment>
<sequence>MNFLFTPNHVQLLNSCYPPASTLLTSGPEYSPNSQELSRLTYYASNHPEKLTKLGSELEKRVKTESRKARSGNIKIRASLLITLAILRSLATECRRDIALLSPSLIASVESTLSNEFNDLEVVARAASVFIAWTTFTDGHIIGADSGFTENYLSSVRHFAFLCSSVAQDFELRNRTRLVGFAAITGAINSEALYNDSSQFRTQTSIIMRPVLQTVLETDLGTLNKQ</sequence>
<organism evidence="2 3">
    <name type="scientific">Lentinula edodes</name>
    <name type="common">Shiitake mushroom</name>
    <name type="synonym">Lentinus edodes</name>
    <dbReference type="NCBI Taxonomy" id="5353"/>
    <lineage>
        <taxon>Eukaryota</taxon>
        <taxon>Fungi</taxon>
        <taxon>Dikarya</taxon>
        <taxon>Basidiomycota</taxon>
        <taxon>Agaricomycotina</taxon>
        <taxon>Agaricomycetes</taxon>
        <taxon>Agaricomycetidae</taxon>
        <taxon>Agaricales</taxon>
        <taxon>Marasmiineae</taxon>
        <taxon>Omphalotaceae</taxon>
        <taxon>Lentinula</taxon>
    </lineage>
</organism>
<evidence type="ECO:0000313" key="3">
    <source>
        <dbReference type="Proteomes" id="UP000188533"/>
    </source>
</evidence>
<dbReference type="AlphaFoldDB" id="A0A1Q3DVE1"/>
<protein>
    <submittedName>
        <fullName evidence="2">Cellular morphogenesis-related protein</fullName>
    </submittedName>
</protein>
<comment type="caution">
    <text evidence="2">The sequence shown here is derived from an EMBL/GenBank/DDBJ whole genome shotgun (WGS) entry which is preliminary data.</text>
</comment>
<keyword evidence="3" id="KW-1185">Reference proteome</keyword>
<reference evidence="2 3" key="1">
    <citation type="submission" date="2016-08" db="EMBL/GenBank/DDBJ databases">
        <authorList>
            <consortium name="Lentinula edodes genome sequencing consortium"/>
            <person name="Sakamoto Y."/>
            <person name="Nakade K."/>
            <person name="Sato S."/>
            <person name="Yoshida Y."/>
            <person name="Miyazaki K."/>
            <person name="Natsume S."/>
            <person name="Konno N."/>
        </authorList>
    </citation>
    <scope>NUCLEOTIDE SEQUENCE [LARGE SCALE GENOMIC DNA]</scope>
    <source>
        <strain evidence="2 3">NBRC 111202</strain>
    </source>
</reference>
<dbReference type="PANTHER" id="PTHR47766:SF1">
    <property type="entry name" value="PROTEIN EFR3"/>
    <property type="match status" value="1"/>
</dbReference>
<name>A0A1Q3DVE1_LENED</name>
<evidence type="ECO:0000256" key="1">
    <source>
        <dbReference type="ARBA" id="ARBA00010216"/>
    </source>
</evidence>
<dbReference type="InterPro" id="IPR039786">
    <property type="entry name" value="EFR3"/>
</dbReference>
<reference evidence="2 3" key="2">
    <citation type="submission" date="2017-02" db="EMBL/GenBank/DDBJ databases">
        <title>A genome survey and senescence transcriptome analysis in Lentinula edodes.</title>
        <authorList>
            <person name="Sakamoto Y."/>
            <person name="Nakade K."/>
            <person name="Sato S."/>
            <person name="Yoshida Y."/>
            <person name="Miyazaki K."/>
            <person name="Natsume S."/>
            <person name="Konno N."/>
        </authorList>
    </citation>
    <scope>NUCLEOTIDE SEQUENCE [LARGE SCALE GENOMIC DNA]</scope>
    <source>
        <strain evidence="2 3">NBRC 111202</strain>
    </source>
</reference>
<dbReference type="Pfam" id="PF21072">
    <property type="entry name" value="EFR3"/>
    <property type="match status" value="1"/>
</dbReference>
<dbReference type="PANTHER" id="PTHR47766">
    <property type="entry name" value="PROTEIN EFR3"/>
    <property type="match status" value="1"/>
</dbReference>
<evidence type="ECO:0000313" key="2">
    <source>
        <dbReference type="EMBL" id="GAV98967.1"/>
    </source>
</evidence>
<dbReference type="GO" id="GO:0072659">
    <property type="term" value="P:protein localization to plasma membrane"/>
    <property type="evidence" value="ECO:0007669"/>
    <property type="project" value="InterPro"/>
</dbReference>
<dbReference type="EMBL" id="BDGU01000007">
    <property type="protein sequence ID" value="GAV98967.1"/>
    <property type="molecule type" value="Genomic_DNA"/>
</dbReference>